<dbReference type="GO" id="GO:0016020">
    <property type="term" value="C:membrane"/>
    <property type="evidence" value="ECO:0007669"/>
    <property type="project" value="TreeGrafter"/>
</dbReference>
<evidence type="ECO:0000256" key="3">
    <source>
        <dbReference type="SAM" id="Phobius"/>
    </source>
</evidence>
<evidence type="ECO:0000313" key="5">
    <source>
        <dbReference type="EMBL" id="ODQ70158.1"/>
    </source>
</evidence>
<keyword evidence="3" id="KW-0472">Membrane</keyword>
<dbReference type="AlphaFoldDB" id="A0A1E3PXZ4"/>
<sequence>MSSARYRKPYPASPTPTLRSSHPDTPTRDESYADEVGEHPFLGVLRNMILILVINFLLSYYITSTFFWNYDFQSSPLFTSTFFTFEFPRNFSDTTLALYNGSDPALPIYVGLNGSVYDVTENSRTYGPGGPYNHFAGRDAARAFVTGCFTTDLTHDLRGLDPVAAESDIAGWKAFFEGSTRYWYVGEVIHELITGPPPGECQAPKRYGN</sequence>
<dbReference type="SUPFAM" id="SSF55856">
    <property type="entry name" value="Cytochrome b5-like heme/steroid binding domain"/>
    <property type="match status" value="1"/>
</dbReference>
<organism evidence="5 6">
    <name type="scientific">Lipomyces starkeyi NRRL Y-11557</name>
    <dbReference type="NCBI Taxonomy" id="675824"/>
    <lineage>
        <taxon>Eukaryota</taxon>
        <taxon>Fungi</taxon>
        <taxon>Dikarya</taxon>
        <taxon>Ascomycota</taxon>
        <taxon>Saccharomycotina</taxon>
        <taxon>Lipomycetes</taxon>
        <taxon>Lipomycetales</taxon>
        <taxon>Lipomycetaceae</taxon>
        <taxon>Lipomyces</taxon>
    </lineage>
</organism>
<dbReference type="PANTHER" id="PTHR10281">
    <property type="entry name" value="MEMBRANE-ASSOCIATED PROGESTERONE RECEPTOR COMPONENT-RELATED"/>
    <property type="match status" value="1"/>
</dbReference>
<keyword evidence="6" id="KW-1185">Reference proteome</keyword>
<dbReference type="InterPro" id="IPR050577">
    <property type="entry name" value="MAPR/NEUFC/NENF-like"/>
</dbReference>
<dbReference type="OrthoDB" id="10257697at2759"/>
<dbReference type="SMART" id="SM01117">
    <property type="entry name" value="Cyt-b5"/>
    <property type="match status" value="1"/>
</dbReference>
<evidence type="ECO:0000313" key="6">
    <source>
        <dbReference type="Proteomes" id="UP000094385"/>
    </source>
</evidence>
<feature type="compositionally biased region" description="Basic and acidic residues" evidence="2">
    <location>
        <begin position="21"/>
        <end position="31"/>
    </location>
</feature>
<evidence type="ECO:0000256" key="2">
    <source>
        <dbReference type="SAM" id="MobiDB-lite"/>
    </source>
</evidence>
<reference evidence="5 6" key="1">
    <citation type="journal article" date="2016" name="Proc. Natl. Acad. Sci. U.S.A.">
        <title>Comparative genomics of biotechnologically important yeasts.</title>
        <authorList>
            <person name="Riley R."/>
            <person name="Haridas S."/>
            <person name="Wolfe K.H."/>
            <person name="Lopes M.R."/>
            <person name="Hittinger C.T."/>
            <person name="Goeker M."/>
            <person name="Salamov A.A."/>
            <person name="Wisecaver J.H."/>
            <person name="Long T.M."/>
            <person name="Calvey C.H."/>
            <person name="Aerts A.L."/>
            <person name="Barry K.W."/>
            <person name="Choi C."/>
            <person name="Clum A."/>
            <person name="Coughlan A.Y."/>
            <person name="Deshpande S."/>
            <person name="Douglass A.P."/>
            <person name="Hanson S.J."/>
            <person name="Klenk H.-P."/>
            <person name="LaButti K.M."/>
            <person name="Lapidus A."/>
            <person name="Lindquist E.A."/>
            <person name="Lipzen A.M."/>
            <person name="Meier-Kolthoff J.P."/>
            <person name="Ohm R.A."/>
            <person name="Otillar R.P."/>
            <person name="Pangilinan J.L."/>
            <person name="Peng Y."/>
            <person name="Rokas A."/>
            <person name="Rosa C.A."/>
            <person name="Scheuner C."/>
            <person name="Sibirny A.A."/>
            <person name="Slot J.C."/>
            <person name="Stielow J.B."/>
            <person name="Sun H."/>
            <person name="Kurtzman C.P."/>
            <person name="Blackwell M."/>
            <person name="Grigoriev I.V."/>
            <person name="Jeffries T.W."/>
        </authorList>
    </citation>
    <scope>NUCLEOTIDE SEQUENCE [LARGE SCALE GENOMIC DNA]</scope>
    <source>
        <strain evidence="5 6">NRRL Y-11557</strain>
    </source>
</reference>
<evidence type="ECO:0000259" key="4">
    <source>
        <dbReference type="SMART" id="SM01117"/>
    </source>
</evidence>
<keyword evidence="3" id="KW-0812">Transmembrane</keyword>
<dbReference type="InterPro" id="IPR036400">
    <property type="entry name" value="Cyt_B5-like_heme/steroid_sf"/>
</dbReference>
<feature type="transmembrane region" description="Helical" evidence="3">
    <location>
        <begin position="49"/>
        <end position="70"/>
    </location>
</feature>
<accession>A0A1E3PXZ4</accession>
<dbReference type="Proteomes" id="UP000094385">
    <property type="component" value="Unassembled WGS sequence"/>
</dbReference>
<gene>
    <name evidence="5" type="ORF">LIPSTDRAFT_58042</name>
</gene>
<dbReference type="EMBL" id="KV454301">
    <property type="protein sequence ID" value="ODQ70158.1"/>
    <property type="molecule type" value="Genomic_DNA"/>
</dbReference>
<dbReference type="InterPro" id="IPR001199">
    <property type="entry name" value="Cyt_B5-like_heme/steroid-bd"/>
</dbReference>
<proteinExistence type="inferred from homology"/>
<feature type="region of interest" description="Disordered" evidence="2">
    <location>
        <begin position="1"/>
        <end position="32"/>
    </location>
</feature>
<feature type="domain" description="Cytochrome b5 heme-binding" evidence="4">
    <location>
        <begin position="91"/>
        <end position="189"/>
    </location>
</feature>
<keyword evidence="3" id="KW-1133">Transmembrane helix</keyword>
<protein>
    <recommendedName>
        <fullName evidence="4">Cytochrome b5 heme-binding domain-containing protein</fullName>
    </recommendedName>
</protein>
<comment type="similarity">
    <text evidence="1">Belongs to the cytochrome b5 family. MAPR subfamily.</text>
</comment>
<dbReference type="PANTHER" id="PTHR10281:SF76">
    <property type="entry name" value="CALCUTTA CUP-RELATED"/>
    <property type="match status" value="1"/>
</dbReference>
<dbReference type="GO" id="GO:0012505">
    <property type="term" value="C:endomembrane system"/>
    <property type="evidence" value="ECO:0007669"/>
    <property type="project" value="TreeGrafter"/>
</dbReference>
<dbReference type="Gene3D" id="3.10.120.10">
    <property type="entry name" value="Cytochrome b5-like heme/steroid binding domain"/>
    <property type="match status" value="1"/>
</dbReference>
<dbReference type="Pfam" id="PF00173">
    <property type="entry name" value="Cyt-b5"/>
    <property type="match status" value="1"/>
</dbReference>
<name>A0A1E3PXZ4_LIPST</name>
<evidence type="ECO:0000256" key="1">
    <source>
        <dbReference type="ARBA" id="ARBA00038357"/>
    </source>
</evidence>